<dbReference type="OrthoDB" id="285058at2"/>
<keyword evidence="2" id="KW-1185">Reference proteome</keyword>
<accession>A0A2G1WDP1</accession>
<protein>
    <recommendedName>
        <fullName evidence="3">Carboxypeptidase regulatory-like domain-containing protein</fullName>
    </recommendedName>
</protein>
<dbReference type="RefSeq" id="WP_099258914.1">
    <property type="nucleotide sequence ID" value="NZ_NIZW01000001.1"/>
</dbReference>
<reference evidence="1 2" key="1">
    <citation type="submission" date="2017-06" db="EMBL/GenBank/DDBJ databases">
        <title>Description of Rhodopirellula bahusiensis sp. nov.</title>
        <authorList>
            <person name="Kizina J."/>
            <person name="Harder J."/>
        </authorList>
    </citation>
    <scope>NUCLEOTIDE SEQUENCE [LARGE SCALE GENOMIC DNA]</scope>
    <source>
        <strain evidence="1 2">SWK21</strain>
    </source>
</reference>
<dbReference type="InterPro" id="IPR036817">
    <property type="entry name" value="Transthyretin/HIU_hydrolase_sf"/>
</dbReference>
<dbReference type="EMBL" id="NIZW01000001">
    <property type="protein sequence ID" value="PHQ37138.1"/>
    <property type="molecule type" value="Genomic_DNA"/>
</dbReference>
<gene>
    <name evidence="1" type="ORF">CEE69_01935</name>
</gene>
<evidence type="ECO:0000313" key="2">
    <source>
        <dbReference type="Proteomes" id="UP000225740"/>
    </source>
</evidence>
<organism evidence="1 2">
    <name type="scientific">Rhodopirellula bahusiensis</name>
    <dbReference type="NCBI Taxonomy" id="2014065"/>
    <lineage>
        <taxon>Bacteria</taxon>
        <taxon>Pseudomonadati</taxon>
        <taxon>Planctomycetota</taxon>
        <taxon>Planctomycetia</taxon>
        <taxon>Pirellulales</taxon>
        <taxon>Pirellulaceae</taxon>
        <taxon>Rhodopirellula</taxon>
    </lineage>
</organism>
<dbReference type="PROSITE" id="PS51257">
    <property type="entry name" value="PROKAR_LIPOPROTEIN"/>
    <property type="match status" value="1"/>
</dbReference>
<name>A0A2G1WDP1_9BACT</name>
<evidence type="ECO:0000313" key="1">
    <source>
        <dbReference type="EMBL" id="PHQ37138.1"/>
    </source>
</evidence>
<sequence>MLKRRRMAVAEIGQCLGLVLLLGLIGGCGGKKPDNGMVPVSGVLEVDGQPAVGVVIELHPQSNAPTLAKGITSDGGRFEISTLTQGDGVKPGTYDVTFVWSEFNIVTRSQEGDRLNGHYAKPDKSSVQWIVPEGDAWDAGTVELSSKK</sequence>
<dbReference type="Proteomes" id="UP000225740">
    <property type="component" value="Unassembled WGS sequence"/>
</dbReference>
<proteinExistence type="predicted"/>
<evidence type="ECO:0008006" key="3">
    <source>
        <dbReference type="Google" id="ProtNLM"/>
    </source>
</evidence>
<dbReference type="GeneID" id="90607043"/>
<dbReference type="SUPFAM" id="SSF49472">
    <property type="entry name" value="Transthyretin (synonym: prealbumin)"/>
    <property type="match status" value="1"/>
</dbReference>
<comment type="caution">
    <text evidence="1">The sequence shown here is derived from an EMBL/GenBank/DDBJ whole genome shotgun (WGS) entry which is preliminary data.</text>
</comment>
<dbReference type="AlphaFoldDB" id="A0A2G1WDP1"/>